<feature type="domain" description="PRMT5 TIM barrel" evidence="9">
    <location>
        <begin position="35"/>
        <end position="287"/>
    </location>
</feature>
<dbReference type="GO" id="GO:0005829">
    <property type="term" value="C:cytosol"/>
    <property type="evidence" value="ECO:0007669"/>
    <property type="project" value="TreeGrafter"/>
</dbReference>
<organism evidence="11">
    <name type="scientific">Alexandrium monilatum</name>
    <dbReference type="NCBI Taxonomy" id="311494"/>
    <lineage>
        <taxon>Eukaryota</taxon>
        <taxon>Sar</taxon>
        <taxon>Alveolata</taxon>
        <taxon>Dinophyceae</taxon>
        <taxon>Gonyaulacales</taxon>
        <taxon>Pyrocystaceae</taxon>
        <taxon>Alexandrium</taxon>
    </lineage>
</organism>
<dbReference type="GO" id="GO:0032259">
    <property type="term" value="P:methylation"/>
    <property type="evidence" value="ECO:0007669"/>
    <property type="project" value="UniProtKB-KW"/>
</dbReference>
<keyword evidence="3 4" id="KW-0949">S-adenosyl-L-methionine</keyword>
<dbReference type="Gene3D" id="2.70.160.11">
    <property type="entry name" value="Hnrnp arginine n-methyltransferase1"/>
    <property type="match status" value="1"/>
</dbReference>
<dbReference type="PANTHER" id="PTHR10738">
    <property type="entry name" value="PROTEIN ARGININE N-METHYLTRANSFERASE 5"/>
    <property type="match status" value="1"/>
</dbReference>
<evidence type="ECO:0000256" key="4">
    <source>
        <dbReference type="PIRNR" id="PIRNR015894"/>
    </source>
</evidence>
<dbReference type="EMBL" id="HBNR01064872">
    <property type="protein sequence ID" value="CAE4636218.1"/>
    <property type="molecule type" value="Transcribed_RNA"/>
</dbReference>
<proteinExistence type="inferred from homology"/>
<evidence type="ECO:0000256" key="2">
    <source>
        <dbReference type="ARBA" id="ARBA00022679"/>
    </source>
</evidence>
<dbReference type="Pfam" id="PF17285">
    <property type="entry name" value="PRMT5_TIM"/>
    <property type="match status" value="1"/>
</dbReference>
<gene>
    <name evidence="11" type="ORF">AMON00008_LOCUS45808</name>
</gene>
<evidence type="ECO:0000256" key="3">
    <source>
        <dbReference type="ARBA" id="ARBA00022691"/>
    </source>
</evidence>
<comment type="similarity">
    <text evidence="4">Belongs to the class I-like SAM-binding methyltransferase superfamily.</text>
</comment>
<dbReference type="Pfam" id="PF05185">
    <property type="entry name" value="PRMT5"/>
    <property type="match status" value="1"/>
</dbReference>
<evidence type="ECO:0000259" key="8">
    <source>
        <dbReference type="Pfam" id="PF05185"/>
    </source>
</evidence>
<feature type="binding site" evidence="6">
    <location>
        <begin position="415"/>
        <end position="416"/>
    </location>
    <ligand>
        <name>S-adenosyl-L-methionine</name>
        <dbReference type="ChEBI" id="CHEBI:59789"/>
    </ligand>
</feature>
<feature type="site" description="Critical for specifying symmetric addition of methyl groups" evidence="7">
    <location>
        <position position="324"/>
    </location>
</feature>
<evidence type="ECO:0000256" key="1">
    <source>
        <dbReference type="ARBA" id="ARBA00022603"/>
    </source>
</evidence>
<dbReference type="InterPro" id="IPR007857">
    <property type="entry name" value="Arg_MeTrfase_PRMT5"/>
</dbReference>
<sequence>MPIRGDPDPLYIGRTLDTPSGDLKDALRRVTAERFDFIAIPLAAPGGQGRGAEMQPSVDSDLVLDSSVWHTSVIGAASESLVPDTAQNPAEAAARCAALETELRWAGHLALRAVLLPPPAAASGGLSYARAVSEFLRAGVFPEASAEDGVAPPGPALRVPAGKGGWAEWNRFRTICGHHQRLWAALEFTEGGSADLTERDVDRWAGEPVRFAIVPAAAFVANKQGFPVLPKLYKALLLRLFRHQVQVILSAPQGGVCQESADSATGEGSSTDVLGPRLQYVARLFQSLPELNSVERFSQSHLDCLQAPLQPLQDNLESETYELFETDPVKYAQYEEAVLAFLRERLSAGRAPPFAVMVLGAGRGPLVAAALRAAARAETPVSVWAVEKNPNAVHTLRHRRRKEAAWSCVEVVAGDMRSWQAPRKADVIISELLGSFGDNELSPECLDGAQRFLAEDGVCIPQNYTSSLQPISAAALWADARGRNGGVEASGESSLDMGYVVQLHRAFYPTSGPKDCFTFKHPNWALESNDRYGEFSFEAETDALVHGFAGYFDCELYGSARISIHPSTASEGMFSWFPMFFPLQTPVFLRRGDAIRLHMWRLHDEKKAWYEWALSEPMATPIQNPGGKSYPIGLF</sequence>
<keyword evidence="2 4" id="KW-0808">Transferase</keyword>
<feature type="domain" description="PRMT5 arginine-N-methyltransferase" evidence="8">
    <location>
        <begin position="294"/>
        <end position="460"/>
    </location>
</feature>
<dbReference type="PIRSF" id="PIRSF015894">
    <property type="entry name" value="Skb1_MeTrfase"/>
    <property type="match status" value="1"/>
</dbReference>
<dbReference type="Gene3D" id="3.20.20.150">
    <property type="entry name" value="Divalent-metal-dependent TIM barrel enzymes"/>
    <property type="match status" value="1"/>
</dbReference>
<dbReference type="GO" id="GO:0005634">
    <property type="term" value="C:nucleus"/>
    <property type="evidence" value="ECO:0007669"/>
    <property type="project" value="TreeGrafter"/>
</dbReference>
<name>A0A7S4S6V8_9DINO</name>
<dbReference type="PANTHER" id="PTHR10738:SF0">
    <property type="entry name" value="PROTEIN ARGININE N-METHYLTRANSFERASE 5"/>
    <property type="match status" value="1"/>
</dbReference>
<dbReference type="Pfam" id="PF17286">
    <property type="entry name" value="PRMT5_C"/>
    <property type="match status" value="1"/>
</dbReference>
<dbReference type="GO" id="GO:0016274">
    <property type="term" value="F:protein-arginine N-methyltransferase activity"/>
    <property type="evidence" value="ECO:0007669"/>
    <property type="project" value="InterPro"/>
</dbReference>
<feature type="binding site" evidence="6">
    <location>
        <position position="321"/>
    </location>
    <ligand>
        <name>S-adenosyl-L-methionine</name>
        <dbReference type="ChEBI" id="CHEBI:59789"/>
    </ligand>
</feature>
<dbReference type="InterPro" id="IPR035248">
    <property type="entry name" value="PRMT5_C"/>
</dbReference>
<feature type="binding site" evidence="6">
    <location>
        <position position="387"/>
    </location>
    <ligand>
        <name>S-adenosyl-L-methionine</name>
        <dbReference type="ChEBI" id="CHEBI:59789"/>
    </ligand>
</feature>
<evidence type="ECO:0000256" key="6">
    <source>
        <dbReference type="PIRSR" id="PIRSR015894-2"/>
    </source>
</evidence>
<reference evidence="11" key="1">
    <citation type="submission" date="2021-01" db="EMBL/GenBank/DDBJ databases">
        <authorList>
            <person name="Corre E."/>
            <person name="Pelletier E."/>
            <person name="Niang G."/>
            <person name="Scheremetjew M."/>
            <person name="Finn R."/>
            <person name="Kale V."/>
            <person name="Holt S."/>
            <person name="Cochrane G."/>
            <person name="Meng A."/>
            <person name="Brown T."/>
            <person name="Cohen L."/>
        </authorList>
    </citation>
    <scope>NUCLEOTIDE SEQUENCE</scope>
    <source>
        <strain evidence="11">CCMP3105</strain>
    </source>
</reference>
<feature type="active site" description="Proton donor/acceptor" evidence="5">
    <location>
        <position position="431"/>
    </location>
</feature>
<evidence type="ECO:0000259" key="9">
    <source>
        <dbReference type="Pfam" id="PF17285"/>
    </source>
</evidence>
<accession>A0A7S4S6V8</accession>
<evidence type="ECO:0000259" key="10">
    <source>
        <dbReference type="Pfam" id="PF17286"/>
    </source>
</evidence>
<dbReference type="InterPro" id="IPR035075">
    <property type="entry name" value="PRMT5"/>
</dbReference>
<feature type="binding site" evidence="6">
    <location>
        <begin position="330"/>
        <end position="331"/>
    </location>
    <ligand>
        <name>S-adenosyl-L-methionine</name>
        <dbReference type="ChEBI" id="CHEBI:59789"/>
    </ligand>
</feature>
<evidence type="ECO:0000256" key="5">
    <source>
        <dbReference type="PIRSR" id="PIRSR015894-1"/>
    </source>
</evidence>
<feature type="domain" description="PRMT5 oligomerisation" evidence="10">
    <location>
        <begin position="463"/>
        <end position="632"/>
    </location>
</feature>
<evidence type="ECO:0000313" key="11">
    <source>
        <dbReference type="EMBL" id="CAE4636218.1"/>
    </source>
</evidence>
<dbReference type="PROSITE" id="PS51678">
    <property type="entry name" value="SAM_MT_PRMT"/>
    <property type="match status" value="1"/>
</dbReference>
<dbReference type="InterPro" id="IPR025799">
    <property type="entry name" value="Arg_MeTrfase"/>
</dbReference>
<dbReference type="GO" id="GO:0006355">
    <property type="term" value="P:regulation of DNA-templated transcription"/>
    <property type="evidence" value="ECO:0007669"/>
    <property type="project" value="TreeGrafter"/>
</dbReference>
<dbReference type="AlphaFoldDB" id="A0A7S4S6V8"/>
<evidence type="ECO:0000256" key="7">
    <source>
        <dbReference type="PIRSR" id="PIRSR015894-3"/>
    </source>
</evidence>
<dbReference type="InterPro" id="IPR029063">
    <property type="entry name" value="SAM-dependent_MTases_sf"/>
</dbReference>
<feature type="active site" description="Proton donor/acceptor" evidence="5">
    <location>
        <position position="440"/>
    </location>
</feature>
<keyword evidence="1 4" id="KW-0489">Methyltransferase</keyword>
<dbReference type="InterPro" id="IPR035247">
    <property type="entry name" value="PRMT5_TIM"/>
</dbReference>
<dbReference type="SUPFAM" id="SSF53335">
    <property type="entry name" value="S-adenosyl-L-methionine-dependent methyltransferases"/>
    <property type="match status" value="1"/>
</dbReference>
<dbReference type="Gene3D" id="3.40.50.150">
    <property type="entry name" value="Vaccinia Virus protein VP39"/>
    <property type="match status" value="1"/>
</dbReference>
<protein>
    <recommendedName>
        <fullName evidence="4">Protein arginine N-methyltransferase</fullName>
    </recommendedName>
</protein>